<protein>
    <recommendedName>
        <fullName evidence="1 4">Proteasome assembly chaperone 2</fullName>
    </recommendedName>
</protein>
<dbReference type="InterPro" id="IPR019151">
    <property type="entry name" value="Proteasome_assmbl_chaperone_2"/>
</dbReference>
<dbReference type="Proteomes" id="UP000183832">
    <property type="component" value="Unassembled WGS sequence"/>
</dbReference>
<dbReference type="PANTHER" id="PTHR12970">
    <property type="entry name" value="PROTEASOME ASSEMBLY CHAPERONE 2"/>
    <property type="match status" value="1"/>
</dbReference>
<dbReference type="EMBL" id="CVRI01000063">
    <property type="protein sequence ID" value="CRL04837.1"/>
    <property type="molecule type" value="Genomic_DNA"/>
</dbReference>
<dbReference type="InterPro" id="IPR038389">
    <property type="entry name" value="PSMG2_sf"/>
</dbReference>
<dbReference type="OrthoDB" id="10260712at2759"/>
<dbReference type="PANTHER" id="PTHR12970:SF1">
    <property type="entry name" value="PROTEASOME ASSEMBLY CHAPERONE 2"/>
    <property type="match status" value="1"/>
</dbReference>
<dbReference type="AlphaFoldDB" id="A0A1J1IXB0"/>
<evidence type="ECO:0000256" key="4">
    <source>
        <dbReference type="PIRNR" id="PIRNR010044"/>
    </source>
</evidence>
<dbReference type="Gene3D" id="3.40.50.10900">
    <property type="entry name" value="PAC-like subunit"/>
    <property type="match status" value="1"/>
</dbReference>
<accession>A0A1J1IXB0</accession>
<gene>
    <name evidence="5" type="ORF">CLUMA_CG017890</name>
</gene>
<comment type="subunit">
    <text evidence="4">Forms a heterodimer with PSMG1.</text>
</comment>
<dbReference type="STRING" id="568069.A0A1J1IXB0"/>
<evidence type="ECO:0000256" key="1">
    <source>
        <dbReference type="ARBA" id="ARBA00019186"/>
    </source>
</evidence>
<evidence type="ECO:0000313" key="5">
    <source>
        <dbReference type="EMBL" id="CRL04837.1"/>
    </source>
</evidence>
<reference evidence="5 6" key="1">
    <citation type="submission" date="2015-04" db="EMBL/GenBank/DDBJ databases">
        <authorList>
            <person name="Syromyatnikov M.Y."/>
            <person name="Popov V.N."/>
        </authorList>
    </citation>
    <scope>NUCLEOTIDE SEQUENCE [LARGE SCALE GENOMIC DNA]</scope>
</reference>
<sequence>MTIKKLKNVNLSGFKLLLPSVCVGNVAQLSTDLFIESLKMEKYALLWNEGVIPIYGPSAFTFDKDEVTTASEMFVCEKNKLVILQTRTPVVAALLLGYINEVFEFVQSENISEVIILTSAYSYEQHFVEKSPYEYLSNELMKRKEFPGFNESPADFRIPGCGYAKHLHQRATELNIPSVIFYKYVSEGDNVPDALQFCEKVNEVLKVIPVTENKIDIKIPHSWKNFFGSRVKTEIY</sequence>
<comment type="similarity">
    <text evidence="3 4">Belongs to the PSMG2 family.</text>
</comment>
<dbReference type="PIRSF" id="PIRSF010044">
    <property type="entry name" value="UCP010044"/>
    <property type="match status" value="1"/>
</dbReference>
<dbReference type="GO" id="GO:0005634">
    <property type="term" value="C:nucleus"/>
    <property type="evidence" value="ECO:0007669"/>
    <property type="project" value="TreeGrafter"/>
</dbReference>
<name>A0A1J1IXB0_9DIPT</name>
<dbReference type="Pfam" id="PF09754">
    <property type="entry name" value="PAC2"/>
    <property type="match status" value="1"/>
</dbReference>
<keyword evidence="2 4" id="KW-0143">Chaperone</keyword>
<evidence type="ECO:0000256" key="3">
    <source>
        <dbReference type="ARBA" id="ARBA00025745"/>
    </source>
</evidence>
<comment type="function">
    <text evidence="4">Chaperone protein which promotes assembly of the 20S proteasome as part of a heterodimer with PSMG1.</text>
</comment>
<evidence type="ECO:0000256" key="2">
    <source>
        <dbReference type="ARBA" id="ARBA00023186"/>
    </source>
</evidence>
<organism evidence="5 6">
    <name type="scientific">Clunio marinus</name>
    <dbReference type="NCBI Taxonomy" id="568069"/>
    <lineage>
        <taxon>Eukaryota</taxon>
        <taxon>Metazoa</taxon>
        <taxon>Ecdysozoa</taxon>
        <taxon>Arthropoda</taxon>
        <taxon>Hexapoda</taxon>
        <taxon>Insecta</taxon>
        <taxon>Pterygota</taxon>
        <taxon>Neoptera</taxon>
        <taxon>Endopterygota</taxon>
        <taxon>Diptera</taxon>
        <taxon>Nematocera</taxon>
        <taxon>Chironomoidea</taxon>
        <taxon>Chironomidae</taxon>
        <taxon>Clunio</taxon>
    </lineage>
</organism>
<dbReference type="InterPro" id="IPR016562">
    <property type="entry name" value="Proteasome_assmbl_chp_2_euk"/>
</dbReference>
<keyword evidence="6" id="KW-1185">Reference proteome</keyword>
<evidence type="ECO:0000313" key="6">
    <source>
        <dbReference type="Proteomes" id="UP000183832"/>
    </source>
</evidence>
<dbReference type="GO" id="GO:0043248">
    <property type="term" value="P:proteasome assembly"/>
    <property type="evidence" value="ECO:0007669"/>
    <property type="project" value="TreeGrafter"/>
</dbReference>
<proteinExistence type="inferred from homology"/>
<dbReference type="GO" id="GO:0005829">
    <property type="term" value="C:cytosol"/>
    <property type="evidence" value="ECO:0007669"/>
    <property type="project" value="TreeGrafter"/>
</dbReference>